<organism evidence="2 3">
    <name type="scientific">Pontibacter ummariensis</name>
    <dbReference type="NCBI Taxonomy" id="1610492"/>
    <lineage>
        <taxon>Bacteria</taxon>
        <taxon>Pseudomonadati</taxon>
        <taxon>Bacteroidota</taxon>
        <taxon>Cytophagia</taxon>
        <taxon>Cytophagales</taxon>
        <taxon>Hymenobacteraceae</taxon>
        <taxon>Pontibacter</taxon>
    </lineage>
</organism>
<keyword evidence="3" id="KW-1185">Reference proteome</keyword>
<feature type="transmembrane region" description="Helical" evidence="1">
    <location>
        <begin position="86"/>
        <end position="108"/>
    </location>
</feature>
<feature type="transmembrane region" description="Helical" evidence="1">
    <location>
        <begin position="128"/>
        <end position="148"/>
    </location>
</feature>
<evidence type="ECO:0000313" key="2">
    <source>
        <dbReference type="EMBL" id="SNS19399.1"/>
    </source>
</evidence>
<reference evidence="3" key="1">
    <citation type="submission" date="2017-06" db="EMBL/GenBank/DDBJ databases">
        <authorList>
            <person name="Varghese N."/>
            <person name="Submissions S."/>
        </authorList>
    </citation>
    <scope>NUCLEOTIDE SEQUENCE [LARGE SCALE GENOMIC DNA]</scope>
    <source>
        <strain evidence="3">NKM1</strain>
    </source>
</reference>
<keyword evidence="1" id="KW-1133">Transmembrane helix</keyword>
<dbReference type="Proteomes" id="UP000198432">
    <property type="component" value="Unassembled WGS sequence"/>
</dbReference>
<accession>A0A239CHF8</accession>
<feature type="transmembrane region" description="Helical" evidence="1">
    <location>
        <begin position="35"/>
        <end position="53"/>
    </location>
</feature>
<protein>
    <submittedName>
        <fullName evidence="2">Uncharacterized protein</fullName>
    </submittedName>
</protein>
<name>A0A239CHF8_9BACT</name>
<keyword evidence="1" id="KW-0472">Membrane</keyword>
<dbReference type="AlphaFoldDB" id="A0A239CHF8"/>
<evidence type="ECO:0000256" key="1">
    <source>
        <dbReference type="SAM" id="Phobius"/>
    </source>
</evidence>
<dbReference type="EMBL" id="FZOQ01000003">
    <property type="protein sequence ID" value="SNS19399.1"/>
    <property type="molecule type" value="Genomic_DNA"/>
</dbReference>
<keyword evidence="1" id="KW-0812">Transmembrane</keyword>
<gene>
    <name evidence="2" type="ORF">SAMN06296052_10355</name>
</gene>
<sequence>MTRYLLYFLTGFAVATVILFFRGYASVPQSAYSDAALVAAMVLFSMATWLTLFNVKAGTLLALLSLLTMVPWLFRAWIRIAELEAALAQVILIVHGVLSGLVLVALVVSLRYAFSRGSWRSGTTAPGLFLKILLTLLPLAVLAAWLIVEPKL</sequence>
<feature type="transmembrane region" description="Helical" evidence="1">
    <location>
        <begin position="60"/>
        <end position="80"/>
    </location>
</feature>
<dbReference type="OrthoDB" id="852988at2"/>
<evidence type="ECO:0000313" key="3">
    <source>
        <dbReference type="Proteomes" id="UP000198432"/>
    </source>
</evidence>
<dbReference type="RefSeq" id="WP_089317948.1">
    <property type="nucleotide sequence ID" value="NZ_FZOQ01000003.1"/>
</dbReference>
<proteinExistence type="predicted"/>